<dbReference type="EMBL" id="PVGH01000014">
    <property type="protein sequence ID" value="PRF66046.1"/>
    <property type="molecule type" value="Genomic_DNA"/>
</dbReference>
<organism evidence="1 2">
    <name type="scientific">Burkholderia multivorans</name>
    <dbReference type="NCBI Taxonomy" id="87883"/>
    <lineage>
        <taxon>Bacteria</taxon>
        <taxon>Pseudomonadati</taxon>
        <taxon>Pseudomonadota</taxon>
        <taxon>Betaproteobacteria</taxon>
        <taxon>Burkholderiales</taxon>
        <taxon>Burkholderiaceae</taxon>
        <taxon>Burkholderia</taxon>
        <taxon>Burkholderia cepacia complex</taxon>
    </lineage>
</organism>
<reference evidence="1 2" key="1">
    <citation type="submission" date="2018-03" db="EMBL/GenBank/DDBJ databases">
        <authorList>
            <person name="Keele B.F."/>
        </authorList>
    </citation>
    <scope>NUCLEOTIDE SEQUENCE [LARGE SCALE GENOMIC DNA]</scope>
    <source>
        <strain evidence="1 2">AU19729</strain>
    </source>
</reference>
<comment type="caution">
    <text evidence="1">The sequence shown here is derived from an EMBL/GenBank/DDBJ whole genome shotgun (WGS) entry which is preliminary data.</text>
</comment>
<protein>
    <submittedName>
        <fullName evidence="1">Uncharacterized protein</fullName>
    </submittedName>
</protein>
<gene>
    <name evidence="1" type="ORF">C6Q15_02230</name>
</gene>
<dbReference type="AlphaFoldDB" id="A0A2S9N152"/>
<evidence type="ECO:0000313" key="2">
    <source>
        <dbReference type="Proteomes" id="UP000238982"/>
    </source>
</evidence>
<accession>A0A2S9N152</accession>
<proteinExistence type="predicted"/>
<dbReference type="Proteomes" id="UP000238982">
    <property type="component" value="Unassembled WGS sequence"/>
</dbReference>
<sequence>MAMLFRICYKNSARFAHRHARRNTRINTTLWISRNLYITNKFHPIHRHTKLSRFSRQKRMPFKFASRI</sequence>
<name>A0A2S9N152_9BURK</name>
<evidence type="ECO:0000313" key="1">
    <source>
        <dbReference type="EMBL" id="PRF66046.1"/>
    </source>
</evidence>